<dbReference type="AlphaFoldDB" id="A0A2S6EZT6"/>
<dbReference type="Proteomes" id="UP000239239">
    <property type="component" value="Unassembled WGS sequence"/>
</dbReference>
<dbReference type="GO" id="GO:0004030">
    <property type="term" value="F:aldehyde dehydrogenase [NAD(P)+] activity"/>
    <property type="evidence" value="ECO:0007669"/>
    <property type="project" value="InterPro"/>
</dbReference>
<comment type="caution">
    <text evidence="4">The sequence shown here is derived from an EMBL/GenBank/DDBJ whole genome shotgun (WGS) entry which is preliminary data.</text>
</comment>
<keyword evidence="3" id="KW-0560">Oxidoreductase</keyword>
<reference evidence="4 5" key="1">
    <citation type="submission" date="2018-02" db="EMBL/GenBank/DDBJ databases">
        <title>Draft genome sequences of four Legionella pneumophila clinical strains isolated in Ontario.</title>
        <authorList>
            <person name="Fortuna A."/>
            <person name="Ramnarine R."/>
            <person name="Li A."/>
            <person name="Frantz C."/>
            <person name="Mallo G."/>
        </authorList>
    </citation>
    <scope>NUCLEOTIDE SEQUENCE [LARGE SCALE GENOMIC DNA]</scope>
    <source>
        <strain evidence="4 5">LG61</strain>
    </source>
</reference>
<evidence type="ECO:0000256" key="3">
    <source>
        <dbReference type="ARBA" id="ARBA00023002"/>
    </source>
</evidence>
<dbReference type="InterPro" id="IPR016161">
    <property type="entry name" value="Ald_DH/histidinol_DH"/>
</dbReference>
<gene>
    <name evidence="4" type="ORF">C3928_07985</name>
</gene>
<proteinExistence type="inferred from homology"/>
<dbReference type="FunFam" id="3.40.605.10:FF:000012">
    <property type="entry name" value="NAD-dependent succinate-semialdehyde dehydrogenase"/>
    <property type="match status" value="1"/>
</dbReference>
<dbReference type="Gene3D" id="3.40.309.10">
    <property type="entry name" value="Aldehyde Dehydrogenase, Chain A, domain 2"/>
    <property type="match status" value="1"/>
</dbReference>
<protein>
    <submittedName>
        <fullName evidence="4">NAD-dependent succinate-semialdehyde dehydrogenase</fullName>
    </submittedName>
</protein>
<dbReference type="Gene3D" id="3.40.605.10">
    <property type="entry name" value="Aldehyde Dehydrogenase, Chain A, domain 1"/>
    <property type="match status" value="1"/>
</dbReference>
<evidence type="ECO:0000313" key="5">
    <source>
        <dbReference type="Proteomes" id="UP000239239"/>
    </source>
</evidence>
<dbReference type="InterPro" id="IPR015590">
    <property type="entry name" value="Aldehyde_DH_dom"/>
</dbReference>
<dbReference type="RefSeq" id="WP_027227082.1">
    <property type="nucleotide sequence ID" value="NZ_CP017601.1"/>
</dbReference>
<dbReference type="InterPro" id="IPR047110">
    <property type="entry name" value="GABD/Sad-like"/>
</dbReference>
<accession>A0A2S6EZT6</accession>
<dbReference type="SUPFAM" id="SSF53720">
    <property type="entry name" value="ALDH-like"/>
    <property type="match status" value="1"/>
</dbReference>
<evidence type="ECO:0000313" key="4">
    <source>
        <dbReference type="EMBL" id="PPK30697.1"/>
    </source>
</evidence>
<dbReference type="InterPro" id="IPR016160">
    <property type="entry name" value="Ald_DH_CS_CYS"/>
</dbReference>
<comment type="similarity">
    <text evidence="1">Belongs to the aldehyde dehydrogenase family.</text>
</comment>
<name>A0A2S6EZT6_LEGPN</name>
<dbReference type="OrthoDB" id="9812625at2"/>
<dbReference type="CDD" id="cd07100">
    <property type="entry name" value="ALDH_SSADH1_GabD1"/>
    <property type="match status" value="1"/>
</dbReference>
<dbReference type="EMBL" id="PQWY01000011">
    <property type="protein sequence ID" value="PPK30697.1"/>
    <property type="molecule type" value="Genomic_DNA"/>
</dbReference>
<evidence type="ECO:0000256" key="1">
    <source>
        <dbReference type="ARBA" id="ARBA00009986"/>
    </source>
</evidence>
<dbReference type="InterPro" id="IPR044148">
    <property type="entry name" value="ALDH_GabD1-like"/>
</dbReference>
<dbReference type="InterPro" id="IPR016163">
    <property type="entry name" value="Ald_DH_C"/>
</dbReference>
<sequence>MNIQTINPATEEVLNNYTCLDFDSIDKKIASGYEAYLNWKNSKFDIRRSLMLNLAQILKDKKQELAHLMALEMGKPITAGYAEIEKCAWVCEHYAENAEQYLISRTIQTEMKTAKVCYRPLGIVFAIMPWNFPFWQVFRFSAPTIMAGNGAILKHAPISSGTGNKIEELFRDAGFPSSLFQHLIVDNDGASHIIENQFITAVTLTGSERAGQSVAANAGKNLKKSVLELGGSDPYLILEDADLDLAAQCVVASRLNNTGQVCIAAKRVIALQSIEKELISKIRALINKYKMGNPLDPNINLGPMARKDLRENLHLQVEKSVKQGAKLLLGGIIPEGKGYFYPPTLLTDVKPGMTAFDEELFGPVIVIVSAKNESEAISLANMSQYGLGAAVFTKDLNKGEHIATYEIEAGTCFVNAFVASDPRLPFGGIKRSGYGRELSREGILEFVNTKTIAISDSKHGKK</sequence>
<evidence type="ECO:0000256" key="2">
    <source>
        <dbReference type="ARBA" id="ARBA00022857"/>
    </source>
</evidence>
<dbReference type="PANTHER" id="PTHR43217:SF1">
    <property type="entry name" value="SUCCINATE SEMIALDEHYDE DEHYDROGENASE [NAD(P)+] SAD"/>
    <property type="match status" value="1"/>
</dbReference>
<dbReference type="PANTHER" id="PTHR43217">
    <property type="entry name" value="SUCCINATE SEMIALDEHYDE DEHYDROGENASE [NAD(P)+] SAD"/>
    <property type="match status" value="1"/>
</dbReference>
<dbReference type="GO" id="GO:0004777">
    <property type="term" value="F:succinate-semialdehyde dehydrogenase (NAD+) activity"/>
    <property type="evidence" value="ECO:0007669"/>
    <property type="project" value="TreeGrafter"/>
</dbReference>
<dbReference type="FunFam" id="3.40.309.10:FF:000009">
    <property type="entry name" value="Aldehyde dehydrogenase A"/>
    <property type="match status" value="1"/>
</dbReference>
<dbReference type="Pfam" id="PF00171">
    <property type="entry name" value="Aldedh"/>
    <property type="match status" value="1"/>
</dbReference>
<dbReference type="PROSITE" id="PS00070">
    <property type="entry name" value="ALDEHYDE_DEHYDR_CYS"/>
    <property type="match status" value="1"/>
</dbReference>
<keyword evidence="2" id="KW-0521">NADP</keyword>
<dbReference type="InterPro" id="IPR016162">
    <property type="entry name" value="Ald_DH_N"/>
</dbReference>
<organism evidence="4 5">
    <name type="scientific">Legionella pneumophila</name>
    <dbReference type="NCBI Taxonomy" id="446"/>
    <lineage>
        <taxon>Bacteria</taxon>
        <taxon>Pseudomonadati</taxon>
        <taxon>Pseudomonadota</taxon>
        <taxon>Gammaproteobacteria</taxon>
        <taxon>Legionellales</taxon>
        <taxon>Legionellaceae</taxon>
        <taxon>Legionella</taxon>
    </lineage>
</organism>